<evidence type="ECO:0000313" key="1">
    <source>
        <dbReference type="EMBL" id="MCT2042191.1"/>
    </source>
</evidence>
<reference evidence="1 2" key="1">
    <citation type="submission" date="2022-04" db="EMBL/GenBank/DDBJ databases">
        <title>Human microbiome associated bacterial genomes.</title>
        <authorList>
            <person name="Sandstrom S."/>
            <person name="Salamzade R."/>
            <person name="Kalan L.R."/>
        </authorList>
    </citation>
    <scope>NUCLEOTIDE SEQUENCE [LARGE SCALE GENOMIC DNA]</scope>
    <source>
        <strain evidence="2">p3-SID1799</strain>
    </source>
</reference>
<keyword evidence="2" id="KW-1185">Reference proteome</keyword>
<evidence type="ECO:0000313" key="2">
    <source>
        <dbReference type="Proteomes" id="UP001525379"/>
    </source>
</evidence>
<organism evidence="1 2">
    <name type="scientific">Pseudoclavibacter albus</name>
    <dbReference type="NCBI Taxonomy" id="272241"/>
    <lineage>
        <taxon>Bacteria</taxon>
        <taxon>Bacillati</taxon>
        <taxon>Actinomycetota</taxon>
        <taxon>Actinomycetes</taxon>
        <taxon>Micrococcales</taxon>
        <taxon>Microbacteriaceae</taxon>
        <taxon>Pseudoclavibacter</taxon>
    </lineage>
</organism>
<dbReference type="Proteomes" id="UP001525379">
    <property type="component" value="Unassembled WGS sequence"/>
</dbReference>
<protein>
    <recommendedName>
        <fullName evidence="3">Chemotaxis protein</fullName>
    </recommendedName>
</protein>
<evidence type="ECO:0008006" key="3">
    <source>
        <dbReference type="Google" id="ProtNLM"/>
    </source>
</evidence>
<comment type="caution">
    <text evidence="1">The sequence shown here is derived from an EMBL/GenBank/DDBJ whole genome shotgun (WGS) entry which is preliminary data.</text>
</comment>
<accession>A0ABT2HV59</accession>
<sequence>MTAPSEAAPSTPASAVVTCADITAKTDEIQTEIETAVTKITNGDVAGGTAELQGVADDAKQLAEGIDDPQLKTRVDAVTAKLDEITTMLQDGMSWTEAAELATKSSELQTAAGELSKYCEQHA</sequence>
<gene>
    <name evidence="1" type="ORF">M3D15_02375</name>
</gene>
<name>A0ABT2HV59_9MICO</name>
<proteinExistence type="predicted"/>
<dbReference type="EMBL" id="JALXSQ010000005">
    <property type="protein sequence ID" value="MCT2042191.1"/>
    <property type="molecule type" value="Genomic_DNA"/>
</dbReference>
<dbReference type="RefSeq" id="WP_260103807.1">
    <property type="nucleotide sequence ID" value="NZ_JALXSQ010000005.1"/>
</dbReference>